<dbReference type="EMBL" id="BARS01017928">
    <property type="protein sequence ID" value="GAF88795.1"/>
    <property type="molecule type" value="Genomic_DNA"/>
</dbReference>
<name>X0UJW7_9ZZZZ</name>
<keyword evidence="1" id="KW-0472">Membrane</keyword>
<accession>X0UJW7</accession>
<sequence length="184" mass="21427">MKKYVFIIIALVVVLGGVAFISYYLSNKPLEIEAWESYRNEEHGFEMNYPKNWYVSPSSYQETDRIIFSNLPDGNIAFKDDLKRFEKVHILIIRIMDMKIDDWLEEHQKSCKAFGLDCFQEKITIGKNEAYKIGGTIEEGKKGFSKLLFKGEKVYLAETLSPKNCGTEECEVFDEILSTFRFLE</sequence>
<keyword evidence="1" id="KW-0812">Transmembrane</keyword>
<organism evidence="2">
    <name type="scientific">marine sediment metagenome</name>
    <dbReference type="NCBI Taxonomy" id="412755"/>
    <lineage>
        <taxon>unclassified sequences</taxon>
        <taxon>metagenomes</taxon>
        <taxon>ecological metagenomes</taxon>
    </lineage>
</organism>
<proteinExistence type="predicted"/>
<reference evidence="2" key="1">
    <citation type="journal article" date="2014" name="Front. Microbiol.">
        <title>High frequency of phylogenetically diverse reductive dehalogenase-homologous genes in deep subseafloor sedimentary metagenomes.</title>
        <authorList>
            <person name="Kawai M."/>
            <person name="Futagami T."/>
            <person name="Toyoda A."/>
            <person name="Takaki Y."/>
            <person name="Nishi S."/>
            <person name="Hori S."/>
            <person name="Arai W."/>
            <person name="Tsubouchi T."/>
            <person name="Morono Y."/>
            <person name="Uchiyama I."/>
            <person name="Ito T."/>
            <person name="Fujiyama A."/>
            <person name="Inagaki F."/>
            <person name="Takami H."/>
        </authorList>
    </citation>
    <scope>NUCLEOTIDE SEQUENCE</scope>
    <source>
        <strain evidence="2">Expedition CK06-06</strain>
    </source>
</reference>
<comment type="caution">
    <text evidence="2">The sequence shown here is derived from an EMBL/GenBank/DDBJ whole genome shotgun (WGS) entry which is preliminary data.</text>
</comment>
<dbReference type="AlphaFoldDB" id="X0UJW7"/>
<gene>
    <name evidence="2" type="ORF">S01H1_29257</name>
</gene>
<feature type="transmembrane region" description="Helical" evidence="1">
    <location>
        <begin position="6"/>
        <end position="25"/>
    </location>
</feature>
<evidence type="ECO:0000256" key="1">
    <source>
        <dbReference type="SAM" id="Phobius"/>
    </source>
</evidence>
<protein>
    <recommendedName>
        <fullName evidence="3">PsbP C-terminal domain-containing protein</fullName>
    </recommendedName>
</protein>
<evidence type="ECO:0000313" key="2">
    <source>
        <dbReference type="EMBL" id="GAF88795.1"/>
    </source>
</evidence>
<keyword evidence="1" id="KW-1133">Transmembrane helix</keyword>
<evidence type="ECO:0008006" key="3">
    <source>
        <dbReference type="Google" id="ProtNLM"/>
    </source>
</evidence>